<comment type="similarity">
    <text evidence="2 10">Belongs to the Mediator complex subunit 15 family.</text>
</comment>
<dbReference type="Gene3D" id="1.10.246.20">
    <property type="entry name" value="Coactivator CBP, KIX domain"/>
    <property type="match status" value="3"/>
</dbReference>
<dbReference type="GO" id="GO:0005634">
    <property type="term" value="C:nucleus"/>
    <property type="evidence" value="ECO:0007669"/>
    <property type="project" value="UniProtKB-SubCell"/>
</dbReference>
<evidence type="ECO:0000256" key="7">
    <source>
        <dbReference type="ARBA" id="ARBA00023163"/>
    </source>
</evidence>
<gene>
    <name evidence="10" type="primary">MED15</name>
    <name evidence="13" type="ORF">APZ42_019738</name>
</gene>
<dbReference type="EMBL" id="LRGB01000944">
    <property type="protein sequence ID" value="KZS14440.1"/>
    <property type="molecule type" value="Genomic_DNA"/>
</dbReference>
<name>A0A0P4XFS2_9CRUS</name>
<reference evidence="12" key="1">
    <citation type="submission" date="2015-10" db="EMBL/GenBank/DDBJ databases">
        <title>Daphnia magna gene sets from two clonal populations assembled and annotated with EvidentialGene.</title>
        <authorList>
            <person name="Gilbert D."/>
            <person name="Podicheti R."/>
            <person name="Orsini L."/>
            <person name="Colbourne J."/>
            <person name="Pfrender M."/>
        </authorList>
    </citation>
    <scope>NUCLEOTIDE SEQUENCE</scope>
</reference>
<evidence type="ECO:0000256" key="3">
    <source>
        <dbReference type="ARBA" id="ARBA00011837"/>
    </source>
</evidence>
<protein>
    <recommendedName>
        <fullName evidence="4 10">Mediator of RNA polymerase II transcription subunit 15</fullName>
    </recommendedName>
    <alternativeName>
        <fullName evidence="9 10">Mediator complex subunit 15</fullName>
    </alternativeName>
</protein>
<evidence type="ECO:0000256" key="2">
    <source>
        <dbReference type="ARBA" id="ARBA00009807"/>
    </source>
</evidence>
<evidence type="ECO:0000256" key="10">
    <source>
        <dbReference type="RuleBase" id="RU364148"/>
    </source>
</evidence>
<evidence type="ECO:0000256" key="6">
    <source>
        <dbReference type="ARBA" id="ARBA00023159"/>
    </source>
</evidence>
<reference evidence="12" key="2">
    <citation type="submission" date="2015-10" db="EMBL/GenBank/DDBJ databases">
        <authorList>
            <person name="Gilbert D.G."/>
        </authorList>
    </citation>
    <scope>NUCLEOTIDE SEQUENCE</scope>
</reference>
<keyword evidence="7 10" id="KW-0804">Transcription</keyword>
<evidence type="ECO:0000313" key="12">
    <source>
        <dbReference type="EMBL" id="JAI79641.1"/>
    </source>
</evidence>
<keyword evidence="8 10" id="KW-0539">Nucleus</keyword>
<dbReference type="SUPFAM" id="SSF47040">
    <property type="entry name" value="Kix domain of CBP (creb binding protein)"/>
    <property type="match status" value="1"/>
</dbReference>
<comment type="subunit">
    <text evidence="3 10">Component of the Mediator complex.</text>
</comment>
<feature type="domain" description="Mediator of RNA polymerase II transcription subunit 15 N-terminal" evidence="11">
    <location>
        <begin position="95"/>
        <end position="163"/>
    </location>
</feature>
<dbReference type="Proteomes" id="UP000076858">
    <property type="component" value="Unassembled WGS sequence"/>
</dbReference>
<dbReference type="InterPro" id="IPR019087">
    <property type="entry name" value="Med15_N"/>
</dbReference>
<dbReference type="GO" id="GO:0003712">
    <property type="term" value="F:transcription coregulator activity"/>
    <property type="evidence" value="ECO:0007669"/>
    <property type="project" value="InterPro"/>
</dbReference>
<evidence type="ECO:0000313" key="14">
    <source>
        <dbReference type="Proteomes" id="UP000076858"/>
    </source>
</evidence>
<evidence type="ECO:0000259" key="11">
    <source>
        <dbReference type="Pfam" id="PF09606"/>
    </source>
</evidence>
<dbReference type="AlphaFoldDB" id="A0A0P4XFS2"/>
<comment type="subcellular location">
    <subcellularLocation>
        <location evidence="1 10">Nucleus</location>
    </subcellularLocation>
</comment>
<comment type="function">
    <text evidence="10">Component of the Mediator complex, a coactivator involved in the regulated transcription of nearly all RNA polymerase II-dependent genes. Mediator functions as a bridge to convey information from gene-specific regulatory proteins to the basal RNA polymerase II transcription machinery. Mediator is recruited to promoters by direct interactions with regulatory proteins and serves as a scaffold for the assembly of a functional preinitiation complex with RNA polymerase II and the general transcription factors.</text>
</comment>
<keyword evidence="14" id="KW-1185">Reference proteome</keyword>
<dbReference type="FunFam" id="1.10.246.20:FF:000002">
    <property type="entry name" value="Mediator of RNA polymerase II transcription subunit 15"/>
    <property type="match status" value="3"/>
</dbReference>
<organism evidence="12">
    <name type="scientific">Daphnia magna</name>
    <dbReference type="NCBI Taxonomy" id="35525"/>
    <lineage>
        <taxon>Eukaryota</taxon>
        <taxon>Metazoa</taxon>
        <taxon>Ecdysozoa</taxon>
        <taxon>Arthropoda</taxon>
        <taxon>Crustacea</taxon>
        <taxon>Branchiopoda</taxon>
        <taxon>Diplostraca</taxon>
        <taxon>Cladocera</taxon>
        <taxon>Anomopoda</taxon>
        <taxon>Daphniidae</taxon>
        <taxon>Daphnia</taxon>
    </lineage>
</organism>
<sequence length="296" mass="33348">MASESDDWKTPEFRQKFIDTIEEAIRQWGNPTTRTASEMELYSFERANNKEDYLNYHVWLMTHIQGLSEQNPKTTSLAIDSVGTQSNAQPNESVQDDDWKSPGFRQNVIAKIEGAIWISGNPTTKTASEMENHFFEKSTSKEDYLSHLARLLVHIKQLSAQFQAFRQRAQVVPVVNVAAPQRTIKPKTPSQQGVKEKAKGTSAGTVAVAQVNVQPKNVSQQDEWKTPGFRQNVIAKIGAVIRQSGNPTTKSASDMEFHFFQRSKNKEEYLNNLARLLVHIKGLTNVVVGNPADNEY</sequence>
<evidence type="ECO:0000256" key="5">
    <source>
        <dbReference type="ARBA" id="ARBA00023015"/>
    </source>
</evidence>
<dbReference type="GO" id="GO:0006355">
    <property type="term" value="P:regulation of DNA-templated transcription"/>
    <property type="evidence" value="ECO:0007669"/>
    <property type="project" value="InterPro"/>
</dbReference>
<accession>A0A0P4XFS2</accession>
<proteinExistence type="inferred from homology"/>
<keyword evidence="6 10" id="KW-0010">Activator</keyword>
<dbReference type="OrthoDB" id="10055322at2759"/>
<evidence type="ECO:0000256" key="9">
    <source>
        <dbReference type="ARBA" id="ARBA00032016"/>
    </source>
</evidence>
<evidence type="ECO:0000256" key="8">
    <source>
        <dbReference type="ARBA" id="ARBA00023242"/>
    </source>
</evidence>
<dbReference type="STRING" id="35525.A0A0P4XFS2"/>
<dbReference type="EMBL" id="GDIP01243760">
    <property type="protein sequence ID" value="JAI79641.1"/>
    <property type="molecule type" value="Transcribed_RNA"/>
</dbReference>
<reference evidence="13 14" key="3">
    <citation type="submission" date="2016-03" db="EMBL/GenBank/DDBJ databases">
        <title>EvidentialGene: Evidence-directed Construction of Genes on Genomes.</title>
        <authorList>
            <person name="Gilbert D.G."/>
            <person name="Choi J.-H."/>
            <person name="Mockaitis K."/>
            <person name="Colbourne J."/>
            <person name="Pfrender M."/>
        </authorList>
    </citation>
    <scope>NUCLEOTIDE SEQUENCE [LARGE SCALE GENOMIC DNA]</scope>
    <source>
        <strain evidence="13 14">Xinb3</strain>
        <tissue evidence="13">Complete organism</tissue>
    </source>
</reference>
<dbReference type="Pfam" id="PF09606">
    <property type="entry name" value="Med15_N"/>
    <property type="match status" value="3"/>
</dbReference>
<keyword evidence="5 10" id="KW-0805">Transcription regulation</keyword>
<evidence type="ECO:0000256" key="4">
    <source>
        <dbReference type="ARBA" id="ARBA00019613"/>
    </source>
</evidence>
<feature type="domain" description="Mediator of RNA polymerase II transcription subunit 15 N-terminal" evidence="11">
    <location>
        <begin position="220"/>
        <end position="283"/>
    </location>
</feature>
<feature type="domain" description="Mediator of RNA polymerase II transcription subunit 15 N-terminal" evidence="11">
    <location>
        <begin position="5"/>
        <end position="74"/>
    </location>
</feature>
<dbReference type="InterPro" id="IPR036529">
    <property type="entry name" value="KIX_dom_sf"/>
</dbReference>
<evidence type="ECO:0000256" key="1">
    <source>
        <dbReference type="ARBA" id="ARBA00004123"/>
    </source>
</evidence>
<evidence type="ECO:0000313" key="13">
    <source>
        <dbReference type="EMBL" id="KZS14440.1"/>
    </source>
</evidence>